<evidence type="ECO:0000313" key="2">
    <source>
        <dbReference type="EMBL" id="AEG91607.1"/>
    </source>
</evidence>
<dbReference type="AlphaFoldDB" id="F5XVN1"/>
<dbReference type="EMBL" id="CP000245">
    <property type="protein sequence ID" value="AEG91607.1"/>
    <property type="molecule type" value="Genomic_DNA"/>
</dbReference>
<dbReference type="HOGENOM" id="CLU_110165_2_1_4"/>
<dbReference type="eggNOG" id="COG3915">
    <property type="taxonomic scope" value="Bacteria"/>
</dbReference>
<accession>F5XVN1</accession>
<feature type="chain" id="PRO_5003334727" description="Oxidoreductase molybdopterin-binding domain-containing protein" evidence="1">
    <location>
        <begin position="25"/>
        <end position="162"/>
    </location>
</feature>
<dbReference type="Gene3D" id="3.90.420.10">
    <property type="entry name" value="Oxidoreductase, molybdopterin-binding domain"/>
    <property type="match status" value="1"/>
</dbReference>
<protein>
    <recommendedName>
        <fullName evidence="4">Oxidoreductase molybdopterin-binding domain-containing protein</fullName>
    </recommendedName>
</protein>
<keyword evidence="3" id="KW-1185">Reference proteome</keyword>
<name>F5XVN1_RAMTT</name>
<feature type="signal peptide" evidence="1">
    <location>
        <begin position="1"/>
        <end position="24"/>
    </location>
</feature>
<proteinExistence type="predicted"/>
<sequence length="162" mass="18147">MNSLSLRRRQCLTLLGLAALPAHAANPRALLTISGKTGSGLPAQFDLAALQRLPQHSFTTHTPWVPGPQKFTGPLLRDLLKQVESRGTVLQASALNDYRIAIPASDAKQYDVVVAHLIDDKPIAVRERGPLFVIYPFDQWPQLRNTRYYQRSIWQLKAIVLE</sequence>
<evidence type="ECO:0000313" key="3">
    <source>
        <dbReference type="Proteomes" id="UP000008385"/>
    </source>
</evidence>
<dbReference type="OrthoDB" id="9798763at2"/>
<evidence type="ECO:0000256" key="1">
    <source>
        <dbReference type="SAM" id="SignalP"/>
    </source>
</evidence>
<organism evidence="2 3">
    <name type="scientific">Ramlibacter tataouinensis (strain ATCC BAA-407 / DSM 14655 / LMG 21543 / TTB310)</name>
    <dbReference type="NCBI Taxonomy" id="365046"/>
    <lineage>
        <taxon>Bacteria</taxon>
        <taxon>Pseudomonadati</taxon>
        <taxon>Pseudomonadota</taxon>
        <taxon>Betaproteobacteria</taxon>
        <taxon>Burkholderiales</taxon>
        <taxon>Comamonadaceae</taxon>
        <taxon>Ramlibacter</taxon>
    </lineage>
</organism>
<dbReference type="Proteomes" id="UP000008385">
    <property type="component" value="Chromosome"/>
</dbReference>
<reference evidence="3" key="1">
    <citation type="submission" date="2006-01" db="EMBL/GenBank/DDBJ databases">
        <title>Genome of the cyst-dividing bacterium Ramlibacter tataouinensis.</title>
        <authorList>
            <person name="Barakat M."/>
            <person name="Ortet P."/>
            <person name="De Luca G."/>
            <person name="Jourlin-Castelli C."/>
            <person name="Ansaldi M."/>
            <person name="Py B."/>
            <person name="Fichant G."/>
            <person name="Coutinho P."/>
            <person name="Voulhoux R."/>
            <person name="Bastien O."/>
            <person name="Roy S."/>
            <person name="Marechal E."/>
            <person name="Henrissat B."/>
            <person name="Quentin Y."/>
            <person name="Noirot P."/>
            <person name="Filloux A."/>
            <person name="Mejean V."/>
            <person name="DuBow M."/>
            <person name="Barras F."/>
            <person name="Heulin T."/>
        </authorList>
    </citation>
    <scope>NUCLEOTIDE SEQUENCE [LARGE SCALE GENOMIC DNA]</scope>
    <source>
        <strain evidence="3">ATCC BAA-407 / DSM 14655 / LMG 21543 / TTB310</strain>
    </source>
</reference>
<reference evidence="2 3" key="2">
    <citation type="journal article" date="2011" name="PLoS ONE">
        <title>The Cyst-Dividing Bacterium Ramlibacter tataouinensis TTB310 Genome Reveals a Well-Stocked Toolbox for Adaptation to a Desert Environment.</title>
        <authorList>
            <person name="De Luca G."/>
            <person name="Barakat M."/>
            <person name="Ortet P."/>
            <person name="Fochesato S."/>
            <person name="Jourlin-Castelli C."/>
            <person name="Ansaldi M."/>
            <person name="Py B."/>
            <person name="Fichant G."/>
            <person name="Coutinho P.M."/>
            <person name="Voulhoux R."/>
            <person name="Bastien O."/>
            <person name="Marechal E."/>
            <person name="Henrissat B."/>
            <person name="Quentin Y."/>
            <person name="Noirot P."/>
            <person name="Filloux A."/>
            <person name="Mejean V."/>
            <person name="Dubow M.S."/>
            <person name="Barras F."/>
            <person name="Barbe V."/>
            <person name="Weissenbach J."/>
            <person name="Mihalcescu I."/>
            <person name="Vermeglio A."/>
            <person name="Achouak W."/>
            <person name="Heulin T."/>
        </authorList>
    </citation>
    <scope>NUCLEOTIDE SEQUENCE [LARGE SCALE GENOMIC DNA]</scope>
    <source>
        <strain evidence="3">ATCC BAA-407 / DSM 14655 / LMG 21543 / TTB310</strain>
    </source>
</reference>
<keyword evidence="1" id="KW-0732">Signal</keyword>
<evidence type="ECO:0008006" key="4">
    <source>
        <dbReference type="Google" id="ProtNLM"/>
    </source>
</evidence>
<dbReference type="PATRIC" id="fig|365046.3.peg.544"/>
<dbReference type="SUPFAM" id="SSF56524">
    <property type="entry name" value="Oxidoreductase molybdopterin-binding domain"/>
    <property type="match status" value="1"/>
</dbReference>
<dbReference type="InterPro" id="IPR036374">
    <property type="entry name" value="OxRdtase_Mopterin-bd_sf"/>
</dbReference>
<dbReference type="RefSeq" id="WP_013899840.1">
    <property type="nucleotide sequence ID" value="NC_015677.1"/>
</dbReference>
<dbReference type="KEGG" id="rta:Rta_05310"/>
<dbReference type="STRING" id="365046.Rta_05310"/>
<gene>
    <name evidence="2" type="ordered locus">Rta_05310</name>
</gene>